<feature type="transmembrane region" description="Helical" evidence="1">
    <location>
        <begin position="85"/>
        <end position="102"/>
    </location>
</feature>
<reference evidence="3 4" key="1">
    <citation type="journal article" date="2014" name="Genome Announc.">
        <title>Draft Genome Sequence of the Antitrypanosomally Active Sponge-Associated Bacterium Actinokineospora sp. Strain EG49.</title>
        <authorList>
            <person name="Harjes J."/>
            <person name="Ryu T."/>
            <person name="Abdelmohsen U.R."/>
            <person name="Moitinho-Silva L."/>
            <person name="Horn H."/>
            <person name="Ravasi T."/>
            <person name="Hentschel U."/>
        </authorList>
    </citation>
    <scope>NUCLEOTIDE SEQUENCE [LARGE SCALE GENOMIC DNA]</scope>
    <source>
        <strain evidence="3 4">EG49</strain>
    </source>
</reference>
<dbReference type="SUPFAM" id="SSF48317">
    <property type="entry name" value="Acid phosphatase/Vanadium-dependent haloperoxidase"/>
    <property type="match status" value="1"/>
</dbReference>
<dbReference type="STRING" id="909613.UO65_3282"/>
<feature type="transmembrane region" description="Helical" evidence="1">
    <location>
        <begin position="179"/>
        <end position="196"/>
    </location>
</feature>
<evidence type="ECO:0000259" key="2">
    <source>
        <dbReference type="SMART" id="SM00014"/>
    </source>
</evidence>
<keyword evidence="1" id="KW-1133">Transmembrane helix</keyword>
<feature type="transmembrane region" description="Helical" evidence="1">
    <location>
        <begin position="149"/>
        <end position="167"/>
    </location>
</feature>
<dbReference type="RefSeq" id="WP_035283316.1">
    <property type="nucleotide sequence ID" value="NZ_AYXG01000111.1"/>
</dbReference>
<dbReference type="OrthoDB" id="3699141at2"/>
<evidence type="ECO:0000313" key="3">
    <source>
        <dbReference type="EMBL" id="EWC61429.1"/>
    </source>
</evidence>
<evidence type="ECO:0000256" key="1">
    <source>
        <dbReference type="SAM" id="Phobius"/>
    </source>
</evidence>
<dbReference type="InterPro" id="IPR036938">
    <property type="entry name" value="PAP2/HPO_sf"/>
</dbReference>
<feature type="transmembrane region" description="Helical" evidence="1">
    <location>
        <begin position="55"/>
        <end position="73"/>
    </location>
</feature>
<dbReference type="Pfam" id="PF01569">
    <property type="entry name" value="PAP2"/>
    <property type="match status" value="1"/>
</dbReference>
<gene>
    <name evidence="3" type="ORF">UO65_3282</name>
</gene>
<accession>W7J5R2</accession>
<proteinExistence type="predicted"/>
<protein>
    <recommendedName>
        <fullName evidence="2">Phosphatidic acid phosphatase type 2/haloperoxidase domain-containing protein</fullName>
    </recommendedName>
</protein>
<sequence>MRRLLGVGLLLVVAFVALGLTVSGVTPGVDRFVAEALGGGFAGDIGAVASVVSDVFGPVLPVVLGVGLLVRAAVVRTADRDRSRLLLKAVVVLVLCRLVSFVKPLFARARPREYPDFSFPSGHVTSVAAVAFTAAVLCAWLARPRLRACVFWGGLAVLVAALCRILLDVHWLTDTVGAVVGVLGVGLLASAALGLLPPPPPAGEAGSRPGP</sequence>
<feature type="transmembrane region" description="Helical" evidence="1">
    <location>
        <begin position="122"/>
        <end position="142"/>
    </location>
</feature>
<keyword evidence="1" id="KW-0472">Membrane</keyword>
<keyword evidence="4" id="KW-1185">Reference proteome</keyword>
<dbReference type="AlphaFoldDB" id="W7J5R2"/>
<feature type="domain" description="Phosphatidic acid phosphatase type 2/haloperoxidase" evidence="2">
    <location>
        <begin position="85"/>
        <end position="190"/>
    </location>
</feature>
<keyword evidence="1" id="KW-0812">Transmembrane</keyword>
<dbReference type="Gene3D" id="1.20.144.10">
    <property type="entry name" value="Phosphatidic acid phosphatase type 2/haloperoxidase"/>
    <property type="match status" value="1"/>
</dbReference>
<dbReference type="InterPro" id="IPR000326">
    <property type="entry name" value="PAP2/HPO"/>
</dbReference>
<name>W7J5R2_9PSEU</name>
<dbReference type="SMART" id="SM00014">
    <property type="entry name" value="acidPPc"/>
    <property type="match status" value="1"/>
</dbReference>
<comment type="caution">
    <text evidence="3">The sequence shown here is derived from an EMBL/GenBank/DDBJ whole genome shotgun (WGS) entry which is preliminary data.</text>
</comment>
<dbReference type="Proteomes" id="UP000019277">
    <property type="component" value="Unassembled WGS sequence"/>
</dbReference>
<organism evidence="3 4">
    <name type="scientific">Actinokineospora spheciospongiae</name>
    <dbReference type="NCBI Taxonomy" id="909613"/>
    <lineage>
        <taxon>Bacteria</taxon>
        <taxon>Bacillati</taxon>
        <taxon>Actinomycetota</taxon>
        <taxon>Actinomycetes</taxon>
        <taxon>Pseudonocardiales</taxon>
        <taxon>Pseudonocardiaceae</taxon>
        <taxon>Actinokineospora</taxon>
    </lineage>
</organism>
<dbReference type="EMBL" id="AYXG01000111">
    <property type="protein sequence ID" value="EWC61429.1"/>
    <property type="molecule type" value="Genomic_DNA"/>
</dbReference>
<dbReference type="eggNOG" id="COG0671">
    <property type="taxonomic scope" value="Bacteria"/>
</dbReference>
<evidence type="ECO:0000313" key="4">
    <source>
        <dbReference type="Proteomes" id="UP000019277"/>
    </source>
</evidence>